<protein>
    <submittedName>
        <fullName evidence="4">Histidine kinase</fullName>
    </submittedName>
</protein>
<evidence type="ECO:0000256" key="1">
    <source>
        <dbReference type="SAM" id="Coils"/>
    </source>
</evidence>
<dbReference type="InterPro" id="IPR050640">
    <property type="entry name" value="Bact_2-comp_sensor_kinase"/>
</dbReference>
<sequence length="360" mass="39802">MAFAMNRSRFLSSSAGTAWTILLFWLAQYGLLTAQRLLVKPDEGGSFLVARACVTLIGIALAFAMAYVLRAVRGWSARWQLGTAILLALVGCLLHAAGNFLVFDLFMRELNRANADVASYFMAVAHWFWSYAALAGFLLVLSFSQQASERERRIAQLRREADSAQMRALRYQLNPHFMFNTLNSVVALIGRRDIDTAEKMVENLSDFLRASLSLDPQDMIPLSREIELQSLYLSIESVRFADRLRIEFDIPADAGRALVPSLILQPLVENVIRYAVATSRVPILLVISATVAEGRLRLSVRNSSGDGSVIEPRGTGVGLANVQARLTAAFGAEAGFRTYRTVDGSFTADISIPLCERKEE</sequence>
<evidence type="ECO:0000313" key="4">
    <source>
        <dbReference type="EMBL" id="MBR0553816.1"/>
    </source>
</evidence>
<keyword evidence="2" id="KW-0812">Transmembrane</keyword>
<keyword evidence="4" id="KW-0808">Transferase</keyword>
<feature type="transmembrane region" description="Helical" evidence="2">
    <location>
        <begin position="81"/>
        <end position="103"/>
    </location>
</feature>
<gene>
    <name evidence="4" type="ORF">J7S20_15000</name>
</gene>
<dbReference type="SUPFAM" id="SSF55874">
    <property type="entry name" value="ATPase domain of HSP90 chaperone/DNA topoisomerase II/histidine kinase"/>
    <property type="match status" value="1"/>
</dbReference>
<dbReference type="InterPro" id="IPR010559">
    <property type="entry name" value="Sig_transdc_His_kin_internal"/>
</dbReference>
<evidence type="ECO:0000313" key="5">
    <source>
        <dbReference type="Proteomes" id="UP000676996"/>
    </source>
</evidence>
<name>A0A8T4INV3_9SPHN</name>
<dbReference type="Proteomes" id="UP000676996">
    <property type="component" value="Unassembled WGS sequence"/>
</dbReference>
<organism evidence="4 5">
    <name type="scientific">Stakelama marina</name>
    <dbReference type="NCBI Taxonomy" id="2826939"/>
    <lineage>
        <taxon>Bacteria</taxon>
        <taxon>Pseudomonadati</taxon>
        <taxon>Pseudomonadota</taxon>
        <taxon>Alphaproteobacteria</taxon>
        <taxon>Sphingomonadales</taxon>
        <taxon>Sphingomonadaceae</taxon>
        <taxon>Stakelama</taxon>
    </lineage>
</organism>
<keyword evidence="4" id="KW-0418">Kinase</keyword>
<dbReference type="Gene3D" id="3.30.565.10">
    <property type="entry name" value="Histidine kinase-like ATPase, C-terminal domain"/>
    <property type="match status" value="1"/>
</dbReference>
<dbReference type="PANTHER" id="PTHR34220">
    <property type="entry name" value="SENSOR HISTIDINE KINASE YPDA"/>
    <property type="match status" value="1"/>
</dbReference>
<feature type="coiled-coil region" evidence="1">
    <location>
        <begin position="147"/>
        <end position="174"/>
    </location>
</feature>
<dbReference type="RefSeq" id="WP_284055057.1">
    <property type="nucleotide sequence ID" value="NZ_JAGRQC010000004.1"/>
</dbReference>
<reference evidence="4" key="1">
    <citation type="submission" date="2021-04" db="EMBL/GenBank/DDBJ databases">
        <title>Ouciella asimina sp. nov., isolated from the surface seawater in the hydrothermal field of Okinawa Trough.</title>
        <authorList>
            <person name="Shuang W."/>
        </authorList>
    </citation>
    <scope>NUCLEOTIDE SEQUENCE</scope>
    <source>
        <strain evidence="4">LXI357</strain>
    </source>
</reference>
<feature type="domain" description="Signal transduction histidine kinase internal region" evidence="3">
    <location>
        <begin position="164"/>
        <end position="244"/>
    </location>
</feature>
<accession>A0A8T4INV3</accession>
<comment type="caution">
    <text evidence="4">The sequence shown here is derived from an EMBL/GenBank/DDBJ whole genome shotgun (WGS) entry which is preliminary data.</text>
</comment>
<proteinExistence type="predicted"/>
<feature type="transmembrane region" description="Helical" evidence="2">
    <location>
        <begin position="44"/>
        <end position="69"/>
    </location>
</feature>
<evidence type="ECO:0000259" key="3">
    <source>
        <dbReference type="Pfam" id="PF06580"/>
    </source>
</evidence>
<evidence type="ECO:0000256" key="2">
    <source>
        <dbReference type="SAM" id="Phobius"/>
    </source>
</evidence>
<dbReference type="AlphaFoldDB" id="A0A8T4INV3"/>
<keyword evidence="5" id="KW-1185">Reference proteome</keyword>
<dbReference type="InterPro" id="IPR036890">
    <property type="entry name" value="HATPase_C_sf"/>
</dbReference>
<keyword evidence="2" id="KW-0472">Membrane</keyword>
<feature type="transmembrane region" description="Helical" evidence="2">
    <location>
        <begin position="123"/>
        <end position="143"/>
    </location>
</feature>
<dbReference type="EMBL" id="JAGRQC010000004">
    <property type="protein sequence ID" value="MBR0553816.1"/>
    <property type="molecule type" value="Genomic_DNA"/>
</dbReference>
<dbReference type="PANTHER" id="PTHR34220:SF7">
    <property type="entry name" value="SENSOR HISTIDINE KINASE YPDA"/>
    <property type="match status" value="1"/>
</dbReference>
<dbReference type="GO" id="GO:0016020">
    <property type="term" value="C:membrane"/>
    <property type="evidence" value="ECO:0007669"/>
    <property type="project" value="InterPro"/>
</dbReference>
<keyword evidence="1" id="KW-0175">Coiled coil</keyword>
<dbReference type="Pfam" id="PF06580">
    <property type="entry name" value="His_kinase"/>
    <property type="match status" value="1"/>
</dbReference>
<dbReference type="GO" id="GO:0000155">
    <property type="term" value="F:phosphorelay sensor kinase activity"/>
    <property type="evidence" value="ECO:0007669"/>
    <property type="project" value="InterPro"/>
</dbReference>
<keyword evidence="2" id="KW-1133">Transmembrane helix</keyword>